<evidence type="ECO:0000313" key="8">
    <source>
        <dbReference type="EMBL" id="RMX50774.1"/>
    </source>
</evidence>
<dbReference type="PANTHER" id="PTHR12428">
    <property type="entry name" value="OXA1"/>
    <property type="match status" value="1"/>
</dbReference>
<dbReference type="InterPro" id="IPR028055">
    <property type="entry name" value="YidC/Oxa/ALB_C"/>
</dbReference>
<reference evidence="8 9" key="1">
    <citation type="journal article" date="2018" name="Sci. Rep.">
        <title>Comparative analysis of the Pocillopora damicornis genome highlights role of immune system in coral evolution.</title>
        <authorList>
            <person name="Cunning R."/>
            <person name="Bay R.A."/>
            <person name="Gillette P."/>
            <person name="Baker A.C."/>
            <person name="Traylor-Knowles N."/>
        </authorList>
    </citation>
    <scope>NUCLEOTIDE SEQUENCE [LARGE SCALE GENOMIC DNA]</scope>
    <source>
        <strain evidence="8">RSMAS</strain>
        <tissue evidence="8">Whole animal</tissue>
    </source>
</reference>
<dbReference type="Pfam" id="PF02096">
    <property type="entry name" value="60KD_IMP"/>
    <property type="match status" value="1"/>
</dbReference>
<evidence type="ECO:0000256" key="4">
    <source>
        <dbReference type="ARBA" id="ARBA00023136"/>
    </source>
</evidence>
<name>A0A3M6UB84_POCDA</name>
<dbReference type="EMBL" id="RCHS01001895">
    <property type="protein sequence ID" value="RMX50774.1"/>
    <property type="molecule type" value="Genomic_DNA"/>
</dbReference>
<dbReference type="AlphaFoldDB" id="A0A3M6UB84"/>
<dbReference type="PANTHER" id="PTHR12428:SF65">
    <property type="entry name" value="CYTOCHROME C OXIDASE ASSEMBLY PROTEIN COX18, MITOCHONDRIAL"/>
    <property type="match status" value="1"/>
</dbReference>
<evidence type="ECO:0000256" key="2">
    <source>
        <dbReference type="ARBA" id="ARBA00022692"/>
    </source>
</evidence>
<dbReference type="GO" id="GO:0032979">
    <property type="term" value="P:protein insertion into mitochondrial inner membrane from matrix"/>
    <property type="evidence" value="ECO:0007669"/>
    <property type="project" value="TreeGrafter"/>
</dbReference>
<comment type="caution">
    <text evidence="8">The sequence shown here is derived from an EMBL/GenBank/DDBJ whole genome shotgun (WGS) entry which is preliminary data.</text>
</comment>
<dbReference type="CDD" id="cd20069">
    <property type="entry name" value="5TM_Oxa1-like"/>
    <property type="match status" value="1"/>
</dbReference>
<dbReference type="GO" id="GO:0033617">
    <property type="term" value="P:mitochondrial respiratory chain complex IV assembly"/>
    <property type="evidence" value="ECO:0007669"/>
    <property type="project" value="TreeGrafter"/>
</dbReference>
<dbReference type="Proteomes" id="UP000275408">
    <property type="component" value="Unassembled WGS sequence"/>
</dbReference>
<keyword evidence="9" id="KW-1185">Reference proteome</keyword>
<evidence type="ECO:0000256" key="5">
    <source>
        <dbReference type="RuleBase" id="RU003945"/>
    </source>
</evidence>
<evidence type="ECO:0000256" key="1">
    <source>
        <dbReference type="ARBA" id="ARBA00004141"/>
    </source>
</evidence>
<evidence type="ECO:0000313" key="9">
    <source>
        <dbReference type="Proteomes" id="UP000275408"/>
    </source>
</evidence>
<dbReference type="OrthoDB" id="2148490at2759"/>
<dbReference type="GO" id="GO:0005743">
    <property type="term" value="C:mitochondrial inner membrane"/>
    <property type="evidence" value="ECO:0007669"/>
    <property type="project" value="TreeGrafter"/>
</dbReference>
<keyword evidence="4 6" id="KW-0472">Membrane</keyword>
<dbReference type="GO" id="GO:0032977">
    <property type="term" value="F:membrane insertase activity"/>
    <property type="evidence" value="ECO:0007669"/>
    <property type="project" value="InterPro"/>
</dbReference>
<feature type="transmembrane region" description="Helical" evidence="6">
    <location>
        <begin position="255"/>
        <end position="274"/>
    </location>
</feature>
<dbReference type="InterPro" id="IPR001708">
    <property type="entry name" value="YidC/ALB3/OXA1/COX18"/>
</dbReference>
<dbReference type="STRING" id="46731.A0A3M6UB84"/>
<gene>
    <name evidence="8" type="ORF">pdam_00003208</name>
</gene>
<protein>
    <recommendedName>
        <fullName evidence="7">Membrane insertase YidC/Oxa/ALB C-terminal domain-containing protein</fullName>
    </recommendedName>
</protein>
<accession>A0A3M6UB84</accession>
<comment type="similarity">
    <text evidence="5">Belongs to the OXA1/ALB3/YidC family.</text>
</comment>
<sequence>MSALRLLARRFNYSTLRPARVLLHPNVATTPSFYTLQDKRHSSNEAPSYFFLFSPDLPPVYALQVFLETVHTWTHLPWWAVIVGSTVALRSIVTVPLAIYQNKLLAEIEMRQPTISMMTEALKHRVVGECRRSNQPPEEAERQYLRKSRKMISEYYKSEGLSPLRLSILPWTQLPLWFFLSLSLRNLVGFFPWQRNAGEVILPCPDIAHEGALWFPDLTAADPTLIIPCAVGIFNLANIELHALRRHNTTRFQQILTNTLRLVSVGMIFVAAQVPSAMCLYWAVSAFFGLAQNITFKLPAVRRLLGIPKTPNESQHPVQDLKNLLRLKGEEFVRIQREGRSLLSFHCKDKHYAGLLYTMHILRQVFLSTLDLPMSGMHPTASLAVYFPDL</sequence>
<feature type="transmembrane region" description="Helical" evidence="6">
    <location>
        <begin position="225"/>
        <end position="243"/>
    </location>
</feature>
<comment type="subcellular location">
    <subcellularLocation>
        <location evidence="1 5">Membrane</location>
        <topology evidence="1 5">Multi-pass membrane protein</topology>
    </subcellularLocation>
</comment>
<keyword evidence="2 5" id="KW-0812">Transmembrane</keyword>
<feature type="domain" description="Membrane insertase YidC/Oxa/ALB C-terminal" evidence="7">
    <location>
        <begin position="78"/>
        <end position="296"/>
    </location>
</feature>
<proteinExistence type="inferred from homology"/>
<keyword evidence="3 6" id="KW-1133">Transmembrane helix</keyword>
<evidence type="ECO:0000259" key="7">
    <source>
        <dbReference type="Pfam" id="PF02096"/>
    </source>
</evidence>
<organism evidence="8 9">
    <name type="scientific">Pocillopora damicornis</name>
    <name type="common">Cauliflower coral</name>
    <name type="synonym">Millepora damicornis</name>
    <dbReference type="NCBI Taxonomy" id="46731"/>
    <lineage>
        <taxon>Eukaryota</taxon>
        <taxon>Metazoa</taxon>
        <taxon>Cnidaria</taxon>
        <taxon>Anthozoa</taxon>
        <taxon>Hexacorallia</taxon>
        <taxon>Scleractinia</taxon>
        <taxon>Astrocoeniina</taxon>
        <taxon>Pocilloporidae</taxon>
        <taxon>Pocillopora</taxon>
    </lineage>
</organism>
<evidence type="ECO:0000256" key="3">
    <source>
        <dbReference type="ARBA" id="ARBA00022989"/>
    </source>
</evidence>
<evidence type="ECO:0000256" key="6">
    <source>
        <dbReference type="SAM" id="Phobius"/>
    </source>
</evidence>